<protein>
    <recommendedName>
        <fullName evidence="6">Peptide deformylase</fullName>
        <shortName evidence="6">PDF</shortName>
        <ecNumber evidence="6">3.5.1.88</ecNumber>
    </recommendedName>
    <alternativeName>
        <fullName evidence="6">Polypeptide deformylase</fullName>
    </alternativeName>
</protein>
<feature type="binding site" evidence="6">
    <location>
        <position position="124"/>
    </location>
    <ligand>
        <name>Fe cation</name>
        <dbReference type="ChEBI" id="CHEBI:24875"/>
    </ligand>
</feature>
<proteinExistence type="inferred from homology"/>
<dbReference type="NCBIfam" id="TIGR00079">
    <property type="entry name" value="pept_deformyl"/>
    <property type="match status" value="1"/>
</dbReference>
<dbReference type="Proteomes" id="UP000265614">
    <property type="component" value="Unassembled WGS sequence"/>
</dbReference>
<comment type="caution">
    <text evidence="7">The sequence shown here is derived from an EMBL/GenBank/DDBJ whole genome shotgun (WGS) entry which is preliminary data.</text>
</comment>
<dbReference type="InterPro" id="IPR036821">
    <property type="entry name" value="Peptide_deformylase_sf"/>
</dbReference>
<evidence type="ECO:0000256" key="3">
    <source>
        <dbReference type="ARBA" id="ARBA00022801"/>
    </source>
</evidence>
<keyword evidence="4 6" id="KW-0648">Protein biosynthesis</keyword>
<evidence type="ECO:0000313" key="7">
    <source>
        <dbReference type="EMBL" id="RJK97198.1"/>
    </source>
</evidence>
<dbReference type="CDD" id="cd00487">
    <property type="entry name" value="Pep_deformylase"/>
    <property type="match status" value="1"/>
</dbReference>
<dbReference type="Gene3D" id="3.90.45.10">
    <property type="entry name" value="Peptide deformylase"/>
    <property type="match status" value="1"/>
</dbReference>
<keyword evidence="5 6" id="KW-0408">Iron</keyword>
<dbReference type="GO" id="GO:0046872">
    <property type="term" value="F:metal ion binding"/>
    <property type="evidence" value="ECO:0007669"/>
    <property type="project" value="UniProtKB-KW"/>
</dbReference>
<dbReference type="SUPFAM" id="SSF56420">
    <property type="entry name" value="Peptide deformylase"/>
    <property type="match status" value="1"/>
</dbReference>
<dbReference type="OrthoDB" id="9804313at2"/>
<reference evidence="7 8" key="1">
    <citation type="submission" date="2018-09" db="EMBL/GenBank/DDBJ databases">
        <title>YIM 75000 draft genome.</title>
        <authorList>
            <person name="Tang S."/>
            <person name="Feng Y."/>
        </authorList>
    </citation>
    <scope>NUCLEOTIDE SEQUENCE [LARGE SCALE GENOMIC DNA]</scope>
    <source>
        <strain evidence="7 8">YIM 75000</strain>
    </source>
</reference>
<comment type="similarity">
    <text evidence="1 6">Belongs to the polypeptide deformylase family.</text>
</comment>
<dbReference type="AlphaFoldDB" id="A0A3A3Z661"/>
<dbReference type="EC" id="3.5.1.88" evidence="6"/>
<accession>A0A3A3Z661</accession>
<feature type="binding site" evidence="6">
    <location>
        <position position="82"/>
    </location>
    <ligand>
        <name>Fe cation</name>
        <dbReference type="ChEBI" id="CHEBI:24875"/>
    </ligand>
</feature>
<gene>
    <name evidence="6 7" type="primary">def</name>
    <name evidence="7" type="ORF">D5H78_06310</name>
</gene>
<comment type="catalytic activity">
    <reaction evidence="6">
        <text>N-terminal N-formyl-L-methionyl-[peptide] + H2O = N-terminal L-methionyl-[peptide] + formate</text>
        <dbReference type="Rhea" id="RHEA:24420"/>
        <dbReference type="Rhea" id="RHEA-COMP:10639"/>
        <dbReference type="Rhea" id="RHEA-COMP:10640"/>
        <dbReference type="ChEBI" id="CHEBI:15377"/>
        <dbReference type="ChEBI" id="CHEBI:15740"/>
        <dbReference type="ChEBI" id="CHEBI:49298"/>
        <dbReference type="ChEBI" id="CHEBI:64731"/>
        <dbReference type="EC" id="3.5.1.88"/>
    </reaction>
</comment>
<keyword evidence="3 6" id="KW-0378">Hydrolase</keyword>
<evidence type="ECO:0000256" key="1">
    <source>
        <dbReference type="ARBA" id="ARBA00010759"/>
    </source>
</evidence>
<sequence>MGQPVLHAPAQEVTVFDDALADLVERMFASMKAAVGAGLAAPQIGVGLRVFVYDTGPGERGVVVNPSLERLEGGLQEGEEGCLSVPDLAYETPRAEHVRVTGVGVRGEPVAVEAEGFLARCFQHEVDHLDGRLYLERLGGRTRRRALKDARAAPWYGDAVRELSPPAQAEGTAAGA</sequence>
<evidence type="ECO:0000256" key="4">
    <source>
        <dbReference type="ARBA" id="ARBA00022917"/>
    </source>
</evidence>
<dbReference type="EMBL" id="QZEZ01000002">
    <property type="protein sequence ID" value="RJK97198.1"/>
    <property type="molecule type" value="Genomic_DNA"/>
</dbReference>
<dbReference type="PIRSF" id="PIRSF004749">
    <property type="entry name" value="Pep_def"/>
    <property type="match status" value="1"/>
</dbReference>
<dbReference type="GO" id="GO:0006412">
    <property type="term" value="P:translation"/>
    <property type="evidence" value="ECO:0007669"/>
    <property type="project" value="UniProtKB-UniRule"/>
</dbReference>
<keyword evidence="8" id="KW-1185">Reference proteome</keyword>
<dbReference type="Pfam" id="PF01327">
    <property type="entry name" value="Pep_deformylase"/>
    <property type="match status" value="1"/>
</dbReference>
<evidence type="ECO:0000256" key="2">
    <source>
        <dbReference type="ARBA" id="ARBA00022723"/>
    </source>
</evidence>
<comment type="function">
    <text evidence="6">Removes the formyl group from the N-terminal Met of newly synthesized proteins. Requires at least a dipeptide for an efficient rate of reaction. N-terminal L-methionine is a prerequisite for activity but the enzyme has broad specificity at other positions.</text>
</comment>
<organism evidence="7 8">
    <name type="scientific">Vallicoccus soli</name>
    <dbReference type="NCBI Taxonomy" id="2339232"/>
    <lineage>
        <taxon>Bacteria</taxon>
        <taxon>Bacillati</taxon>
        <taxon>Actinomycetota</taxon>
        <taxon>Actinomycetes</taxon>
        <taxon>Motilibacterales</taxon>
        <taxon>Vallicoccaceae</taxon>
        <taxon>Vallicoccus</taxon>
    </lineage>
</organism>
<dbReference type="PANTHER" id="PTHR10458">
    <property type="entry name" value="PEPTIDE DEFORMYLASE"/>
    <property type="match status" value="1"/>
</dbReference>
<evidence type="ECO:0000313" key="8">
    <source>
        <dbReference type="Proteomes" id="UP000265614"/>
    </source>
</evidence>
<keyword evidence="2 6" id="KW-0479">Metal-binding</keyword>
<feature type="active site" evidence="6">
    <location>
        <position position="125"/>
    </location>
</feature>
<dbReference type="PRINTS" id="PR01576">
    <property type="entry name" value="PDEFORMYLASE"/>
</dbReference>
<name>A0A3A3Z661_9ACTN</name>
<dbReference type="PANTHER" id="PTHR10458:SF2">
    <property type="entry name" value="PEPTIDE DEFORMYLASE, MITOCHONDRIAL"/>
    <property type="match status" value="1"/>
</dbReference>
<dbReference type="InterPro" id="IPR023635">
    <property type="entry name" value="Peptide_deformylase"/>
</dbReference>
<evidence type="ECO:0000256" key="5">
    <source>
        <dbReference type="ARBA" id="ARBA00023004"/>
    </source>
</evidence>
<evidence type="ECO:0000256" key="6">
    <source>
        <dbReference type="HAMAP-Rule" id="MF_00163"/>
    </source>
</evidence>
<comment type="cofactor">
    <cofactor evidence="6">
        <name>Fe(2+)</name>
        <dbReference type="ChEBI" id="CHEBI:29033"/>
    </cofactor>
    <text evidence="6">Binds 1 Fe(2+) ion.</text>
</comment>
<dbReference type="NCBIfam" id="NF001159">
    <property type="entry name" value="PRK00150.1-3"/>
    <property type="match status" value="1"/>
</dbReference>
<feature type="binding site" evidence="6">
    <location>
        <position position="128"/>
    </location>
    <ligand>
        <name>Fe cation</name>
        <dbReference type="ChEBI" id="CHEBI:24875"/>
    </ligand>
</feature>
<dbReference type="HAMAP" id="MF_00163">
    <property type="entry name" value="Pep_deformylase"/>
    <property type="match status" value="1"/>
</dbReference>
<dbReference type="GO" id="GO:0042586">
    <property type="term" value="F:peptide deformylase activity"/>
    <property type="evidence" value="ECO:0007669"/>
    <property type="project" value="UniProtKB-UniRule"/>
</dbReference>